<dbReference type="GO" id="GO:0006289">
    <property type="term" value="P:nucleotide-excision repair"/>
    <property type="evidence" value="ECO:0007669"/>
    <property type="project" value="TreeGrafter"/>
</dbReference>
<dbReference type="EMBL" id="FQVG01000003">
    <property type="protein sequence ID" value="SHE39177.1"/>
    <property type="molecule type" value="Genomic_DNA"/>
</dbReference>
<dbReference type="InterPro" id="IPR018973">
    <property type="entry name" value="MZB"/>
</dbReference>
<keyword evidence="3" id="KW-1185">Reference proteome</keyword>
<gene>
    <name evidence="2" type="ORF">SAMN02746091_00307</name>
</gene>
<evidence type="ECO:0000259" key="1">
    <source>
        <dbReference type="Pfam" id="PF09369"/>
    </source>
</evidence>
<organism evidence="2 3">
    <name type="scientific">Caloramator proteoclasticus DSM 10124</name>
    <dbReference type="NCBI Taxonomy" id="1121262"/>
    <lineage>
        <taxon>Bacteria</taxon>
        <taxon>Bacillati</taxon>
        <taxon>Bacillota</taxon>
        <taxon>Clostridia</taxon>
        <taxon>Eubacteriales</taxon>
        <taxon>Clostridiaceae</taxon>
        <taxon>Caloramator</taxon>
    </lineage>
</organism>
<name>A0A1M4T4D0_9CLOT</name>
<proteinExistence type="predicted"/>
<dbReference type="Pfam" id="PF09369">
    <property type="entry name" value="MZB"/>
    <property type="match status" value="1"/>
</dbReference>
<evidence type="ECO:0000313" key="2">
    <source>
        <dbReference type="EMBL" id="SHE39177.1"/>
    </source>
</evidence>
<feature type="domain" description="MrfA-like Zn-binding" evidence="1">
    <location>
        <begin position="370"/>
        <end position="455"/>
    </location>
</feature>
<dbReference type="Proteomes" id="UP000184423">
    <property type="component" value="Unassembled WGS sequence"/>
</dbReference>
<reference evidence="3" key="1">
    <citation type="submission" date="2016-11" db="EMBL/GenBank/DDBJ databases">
        <authorList>
            <person name="Varghese N."/>
            <person name="Submissions S."/>
        </authorList>
    </citation>
    <scope>NUCLEOTIDE SEQUENCE [LARGE SCALE GENOMIC DNA]</scope>
    <source>
        <strain evidence="3">DSM 10124</strain>
    </source>
</reference>
<dbReference type="GO" id="GO:0043138">
    <property type="term" value="F:3'-5' DNA helicase activity"/>
    <property type="evidence" value="ECO:0007669"/>
    <property type="project" value="TreeGrafter"/>
</dbReference>
<protein>
    <recommendedName>
        <fullName evidence="1">MrfA-like Zn-binding domain-containing protein</fullName>
    </recommendedName>
</protein>
<dbReference type="AlphaFoldDB" id="A0A1M4T4D0"/>
<dbReference type="PANTHER" id="PTHR47957:SF3">
    <property type="entry name" value="ATP-DEPENDENT HELICASE HRQ1"/>
    <property type="match status" value="1"/>
</dbReference>
<accession>A0A1M4T4D0</accession>
<sequence length="480" mass="55468">MNEEFENKRSGYDVFSEYLNSHPQDLKNYLKAFLPNELAKRFKIESYGWIVGLLGDEKNNEGVLTKAKLEYEYEVNTLNEAINKALESNGRVDNLRERVRVYKNEDILSFLSRKNVLPKYGFPVDTVEMSIVDKKNKTKLGLQLQRDLSIAISEYAPDSQIVANGKLITSRYIRKIPNMNWKQYEYVMCDCNTLNIEVYTSDDSSKLKNCKVCGKSLEDKMKKVFLVPQFGFEADGDKIRKPGLKKPERSYKGETAYVGYRKDINFENFKIGRGSFQIGMSQGDEMAVLNESNFYICEYCGYAVLNDKKFSKTIIEKHKTSTGFTCKNDGSNRLKRFSLGYRFETDVVQIRFINPDLVEWDIALSVLYGVLRGTSSYLNIEENDISGCLQYFYNEVTSRPNFELVLYDKTPGGAGHVRRINDEKIFEGVLVETLRLMENCSCGGDDRDSSCYSCLRGYYNQKHHDKLKRKYVIDFLKMIL</sequence>
<dbReference type="GO" id="GO:0036297">
    <property type="term" value="P:interstrand cross-link repair"/>
    <property type="evidence" value="ECO:0007669"/>
    <property type="project" value="TreeGrafter"/>
</dbReference>
<dbReference type="PANTHER" id="PTHR47957">
    <property type="entry name" value="ATP-DEPENDENT HELICASE HRQ1"/>
    <property type="match status" value="1"/>
</dbReference>
<evidence type="ECO:0000313" key="3">
    <source>
        <dbReference type="Proteomes" id="UP000184423"/>
    </source>
</evidence>